<gene>
    <name evidence="2" type="ORF">F945_03411</name>
</gene>
<evidence type="ECO:0000313" key="3">
    <source>
        <dbReference type="Proteomes" id="UP000014568"/>
    </source>
</evidence>
<evidence type="ECO:0000313" key="2">
    <source>
        <dbReference type="EMBL" id="EPF70388.1"/>
    </source>
</evidence>
<dbReference type="Proteomes" id="UP000014568">
    <property type="component" value="Unassembled WGS sequence"/>
</dbReference>
<protein>
    <submittedName>
        <fullName evidence="2">Uncharacterized protein</fullName>
    </submittedName>
</protein>
<sequence length="59" mass="6808">MATNTGNDYRIGSVKDRTQLKHPKNPDYSIKRDTGNGQFMNVKEGDFKGVAHEKDRRRK</sequence>
<accession>S3MV04</accession>
<name>S3MV04_9GAMM</name>
<proteinExistence type="predicted"/>
<comment type="caution">
    <text evidence="2">The sequence shown here is derived from an EMBL/GenBank/DDBJ whole genome shotgun (WGS) entry which is preliminary data.</text>
</comment>
<reference evidence="2 3" key="1">
    <citation type="submission" date="2013-06" db="EMBL/GenBank/DDBJ databases">
        <title>The Genome Sequence of Acinetobacter rudis CIP 110305.</title>
        <authorList>
            <consortium name="The Broad Institute Genome Sequencing Platform"/>
            <consortium name="The Broad Institute Genome Sequencing Center for Infectious Disease"/>
            <person name="Cerqueira G."/>
            <person name="Feldgarden M."/>
            <person name="Courvalin P."/>
            <person name="Perichon B."/>
            <person name="Grillot-Courvalin C."/>
            <person name="Clermont D."/>
            <person name="Rocha E."/>
            <person name="Yoon E.-J."/>
            <person name="Nemec A."/>
            <person name="Young S.K."/>
            <person name="Zeng Q."/>
            <person name="Gargeya S."/>
            <person name="Fitzgerald M."/>
            <person name="Abouelleil A."/>
            <person name="Alvarado L."/>
            <person name="Berlin A.M."/>
            <person name="Chapman S.B."/>
            <person name="Dewar J."/>
            <person name="Goldberg J."/>
            <person name="Griggs A."/>
            <person name="Gujja S."/>
            <person name="Hansen M."/>
            <person name="Howarth C."/>
            <person name="Imamovic A."/>
            <person name="Larimer J."/>
            <person name="McCowan C."/>
            <person name="Murphy C."/>
            <person name="Pearson M."/>
            <person name="Priest M."/>
            <person name="Roberts A."/>
            <person name="Saif S."/>
            <person name="Shea T."/>
            <person name="Sykes S."/>
            <person name="Wortman J."/>
            <person name="Nusbaum C."/>
            <person name="Birren B."/>
        </authorList>
    </citation>
    <scope>NUCLEOTIDE SEQUENCE [LARGE SCALE GENOMIC DNA]</scope>
    <source>
        <strain evidence="2 3">CIP 110305</strain>
    </source>
</reference>
<feature type="compositionally biased region" description="Basic and acidic residues" evidence="1">
    <location>
        <begin position="43"/>
        <end position="59"/>
    </location>
</feature>
<dbReference type="AlphaFoldDB" id="S3MV04"/>
<dbReference type="HOGENOM" id="CLU_177551_1_0_6"/>
<dbReference type="OrthoDB" id="7067623at2"/>
<feature type="region of interest" description="Disordered" evidence="1">
    <location>
        <begin position="1"/>
        <end position="59"/>
    </location>
</feature>
<dbReference type="STRING" id="632955.GCA_000829675_03091"/>
<keyword evidence="3" id="KW-1185">Reference proteome</keyword>
<organism evidence="2 3">
    <name type="scientific">Acinetobacter rudis CIP 110305</name>
    <dbReference type="NCBI Taxonomy" id="421052"/>
    <lineage>
        <taxon>Bacteria</taxon>
        <taxon>Pseudomonadati</taxon>
        <taxon>Pseudomonadota</taxon>
        <taxon>Gammaproteobacteria</taxon>
        <taxon>Moraxellales</taxon>
        <taxon>Moraxellaceae</taxon>
        <taxon>Acinetobacter</taxon>
    </lineage>
</organism>
<dbReference type="EMBL" id="ATGI01000038">
    <property type="protein sequence ID" value="EPF70388.1"/>
    <property type="molecule type" value="Genomic_DNA"/>
</dbReference>
<evidence type="ECO:0000256" key="1">
    <source>
        <dbReference type="SAM" id="MobiDB-lite"/>
    </source>
</evidence>
<dbReference type="RefSeq" id="WP_016657774.1">
    <property type="nucleotide sequence ID" value="NZ_KE340355.1"/>
</dbReference>